<evidence type="ECO:0000313" key="1">
    <source>
        <dbReference type="EMBL" id="KKL69162.1"/>
    </source>
</evidence>
<dbReference type="AlphaFoldDB" id="A0A0F9H1E8"/>
<dbReference type="EMBL" id="LAZR01026302">
    <property type="protein sequence ID" value="KKL69162.1"/>
    <property type="molecule type" value="Genomic_DNA"/>
</dbReference>
<sequence length="263" mass="29621">MALEIVKPNLTAIQTAFTGRLYTMDMFTLYRAVSGQYPTYPSIVASGLGLSIQQDVLTFVGAFGPFGRFHYVGTMYSALYNLMIKRDLGSEPALKDFWDGWDRFTALLLQDAQEVGEPFKFPSITYTLPKVGLDPSTLGTGASLYSIYRGDVDSMELFLTLLTQYMPETVATIPLFFKDLEGIFTLYAEWIRERFLRQPASAGARIMSKVILLADYRWYLLTGDLLAMIEPIFTDQPFSQGINWLATLMRLEAEKIRVSGGVK</sequence>
<name>A0A0F9H1E8_9ZZZZ</name>
<comment type="caution">
    <text evidence="1">The sequence shown here is derived from an EMBL/GenBank/DDBJ whole genome shotgun (WGS) entry which is preliminary data.</text>
</comment>
<protein>
    <submittedName>
        <fullName evidence="1">Uncharacterized protein</fullName>
    </submittedName>
</protein>
<gene>
    <name evidence="1" type="ORF">LCGC14_2117700</name>
</gene>
<reference evidence="1" key="1">
    <citation type="journal article" date="2015" name="Nature">
        <title>Complex archaea that bridge the gap between prokaryotes and eukaryotes.</title>
        <authorList>
            <person name="Spang A."/>
            <person name="Saw J.H."/>
            <person name="Jorgensen S.L."/>
            <person name="Zaremba-Niedzwiedzka K."/>
            <person name="Martijn J."/>
            <person name="Lind A.E."/>
            <person name="van Eijk R."/>
            <person name="Schleper C."/>
            <person name="Guy L."/>
            <person name="Ettema T.J."/>
        </authorList>
    </citation>
    <scope>NUCLEOTIDE SEQUENCE</scope>
</reference>
<organism evidence="1">
    <name type="scientific">marine sediment metagenome</name>
    <dbReference type="NCBI Taxonomy" id="412755"/>
    <lineage>
        <taxon>unclassified sequences</taxon>
        <taxon>metagenomes</taxon>
        <taxon>ecological metagenomes</taxon>
    </lineage>
</organism>
<accession>A0A0F9H1E8</accession>
<proteinExistence type="predicted"/>